<organism evidence="4 5">
    <name type="scientific">Pediococcus argentinicus</name>
    <dbReference type="NCBI Taxonomy" id="480391"/>
    <lineage>
        <taxon>Bacteria</taxon>
        <taxon>Bacillati</taxon>
        <taxon>Bacillota</taxon>
        <taxon>Bacilli</taxon>
        <taxon>Lactobacillales</taxon>
        <taxon>Lactobacillaceae</taxon>
        <taxon>Pediococcus</taxon>
    </lineage>
</organism>
<keyword evidence="2" id="KW-1133">Transmembrane helix</keyword>
<dbReference type="Gene3D" id="1.10.260.40">
    <property type="entry name" value="lambda repressor-like DNA-binding domains"/>
    <property type="match status" value="1"/>
</dbReference>
<reference evidence="4 5" key="1">
    <citation type="journal article" date="2015" name="Genome Announc.">
        <title>Expanding the biotechnology potential of lactobacilli through comparative genomics of 213 strains and associated genera.</title>
        <authorList>
            <person name="Sun Z."/>
            <person name="Harris H.M."/>
            <person name="McCann A."/>
            <person name="Guo C."/>
            <person name="Argimon S."/>
            <person name="Zhang W."/>
            <person name="Yang X."/>
            <person name="Jeffery I.B."/>
            <person name="Cooney J.C."/>
            <person name="Kagawa T.F."/>
            <person name="Liu W."/>
            <person name="Song Y."/>
            <person name="Salvetti E."/>
            <person name="Wrobel A."/>
            <person name="Rasinkangas P."/>
            <person name="Parkhill J."/>
            <person name="Rea M.C."/>
            <person name="O'Sullivan O."/>
            <person name="Ritari J."/>
            <person name="Douillard F.P."/>
            <person name="Paul Ross R."/>
            <person name="Yang R."/>
            <person name="Briner A.E."/>
            <person name="Felis G.E."/>
            <person name="de Vos W.M."/>
            <person name="Barrangou R."/>
            <person name="Klaenhammer T.R."/>
            <person name="Caufield P.W."/>
            <person name="Cui Y."/>
            <person name="Zhang H."/>
            <person name="O'Toole P.W."/>
        </authorList>
    </citation>
    <scope>NUCLEOTIDE SEQUENCE [LARGE SCALE GENOMIC DNA]</scope>
    <source>
        <strain evidence="4 5">DSM 23026</strain>
    </source>
</reference>
<feature type="domain" description="HTH cro/C1-type" evidence="3">
    <location>
        <begin position="7"/>
        <end position="61"/>
    </location>
</feature>
<feature type="transmembrane region" description="Helical" evidence="2">
    <location>
        <begin position="91"/>
        <end position="112"/>
    </location>
</feature>
<comment type="caution">
    <text evidence="4">The sequence shown here is derived from an EMBL/GenBank/DDBJ whole genome shotgun (WGS) entry which is preliminary data.</text>
</comment>
<gene>
    <name evidence="4" type="ORF">IV88_GL000946</name>
</gene>
<evidence type="ECO:0000313" key="4">
    <source>
        <dbReference type="EMBL" id="KRO26032.1"/>
    </source>
</evidence>
<dbReference type="SUPFAM" id="SSF47413">
    <property type="entry name" value="lambda repressor-like DNA-binding domains"/>
    <property type="match status" value="1"/>
</dbReference>
<dbReference type="PATRIC" id="fig|480391.4.peg.961"/>
<dbReference type="Pfam" id="PF01381">
    <property type="entry name" value="HTH_3"/>
    <property type="match status" value="1"/>
</dbReference>
<keyword evidence="5" id="KW-1185">Reference proteome</keyword>
<dbReference type="EMBL" id="JQCQ01000003">
    <property type="protein sequence ID" value="KRO26032.1"/>
    <property type="molecule type" value="Genomic_DNA"/>
</dbReference>
<dbReference type="InterPro" id="IPR001387">
    <property type="entry name" value="Cro/C1-type_HTH"/>
</dbReference>
<dbReference type="CDD" id="cd00093">
    <property type="entry name" value="HTH_XRE"/>
    <property type="match status" value="1"/>
</dbReference>
<proteinExistence type="predicted"/>
<dbReference type="InterPro" id="IPR010982">
    <property type="entry name" value="Lambda_DNA-bd_dom_sf"/>
</dbReference>
<evidence type="ECO:0000259" key="3">
    <source>
        <dbReference type="PROSITE" id="PS50943"/>
    </source>
</evidence>
<dbReference type="PANTHER" id="PTHR46558">
    <property type="entry name" value="TRACRIPTIONAL REGULATORY PROTEIN-RELATED-RELATED"/>
    <property type="match status" value="1"/>
</dbReference>
<keyword evidence="2" id="KW-0812">Transmembrane</keyword>
<dbReference type="AlphaFoldDB" id="A0A0R2NNN7"/>
<dbReference type="OrthoDB" id="9805856at2"/>
<evidence type="ECO:0000313" key="5">
    <source>
        <dbReference type="Proteomes" id="UP000051249"/>
    </source>
</evidence>
<accession>A0A0R2NNN7</accession>
<keyword evidence="1" id="KW-0238">DNA-binding</keyword>
<keyword evidence="2" id="KW-0472">Membrane</keyword>
<sequence>MKFGEQIREQRESHAWTQEKLAHKISVSTQDVIDYEEGRKYPETETLIKLSEVLYVGLDPLVKGSPDLRERITVGGAKDSSHMSVYLRNPWWYLFLVFAFGGWLTWFIPMIIQAFK</sequence>
<dbReference type="PROSITE" id="PS50943">
    <property type="entry name" value="HTH_CROC1"/>
    <property type="match status" value="1"/>
</dbReference>
<dbReference type="SMART" id="SM00530">
    <property type="entry name" value="HTH_XRE"/>
    <property type="match status" value="1"/>
</dbReference>
<protein>
    <recommendedName>
        <fullName evidence="3">HTH cro/C1-type domain-containing protein</fullName>
    </recommendedName>
</protein>
<dbReference type="Proteomes" id="UP000051249">
    <property type="component" value="Unassembled WGS sequence"/>
</dbReference>
<evidence type="ECO:0000256" key="1">
    <source>
        <dbReference type="ARBA" id="ARBA00023125"/>
    </source>
</evidence>
<evidence type="ECO:0000256" key="2">
    <source>
        <dbReference type="SAM" id="Phobius"/>
    </source>
</evidence>
<dbReference type="PANTHER" id="PTHR46558:SF15">
    <property type="entry name" value="HELIX-TURN-HELIX DOMAIN PROTEIN"/>
    <property type="match status" value="1"/>
</dbReference>
<dbReference type="GO" id="GO:0003677">
    <property type="term" value="F:DNA binding"/>
    <property type="evidence" value="ECO:0007669"/>
    <property type="project" value="UniProtKB-KW"/>
</dbReference>
<dbReference type="RefSeq" id="WP_057797903.1">
    <property type="nucleotide sequence ID" value="NZ_BJZZ01000003.1"/>
</dbReference>
<name>A0A0R2NNN7_9LACO</name>